<sequence length="351" mass="36388">MKTVIFRGPYDVAVEDRPMPEITQPTDAIIRIVRSCVCGSDLWCYRGLSPYTVGDGLGHECIGIVEQVGPSVASVHGGELVICPFSFSCGACANCRNGFESNCGAGGCFGGPDGLAAQAEYLRVPYADGTLVTVAESPTREHYPDKLLAALTTLSDVMSTGFHAAVSAGVGQGDTVVVVGDGAVGLMGVLACDMRGAARIIALSGHEDRQRLAVSFGATDIVASRGSNAVRDVMALTDGVGADAVLECVGSKQSTETALAVARPGSTVGRVGLPHGAELTAASTFFRNVGVRGGIAPAHRYAKDLIPAVMSGRIHPERVFTVTTGLANAPDAYRMMDQRTTVKALLKVSEI</sequence>
<dbReference type="Proteomes" id="UP000029033">
    <property type="component" value="Unassembled WGS sequence"/>
</dbReference>
<dbReference type="InterPro" id="IPR020843">
    <property type="entry name" value="ER"/>
</dbReference>
<dbReference type="GO" id="GO:0051903">
    <property type="term" value="F:S-(hydroxymethyl)glutathione dehydrogenase [NAD(P)+] activity"/>
    <property type="evidence" value="ECO:0007669"/>
    <property type="project" value="UniProtKB-EC"/>
</dbReference>
<dbReference type="PANTHER" id="PTHR42813">
    <property type="entry name" value="ZINC-TYPE ALCOHOL DEHYDROGENASE-LIKE"/>
    <property type="match status" value="1"/>
</dbReference>
<protein>
    <submittedName>
        <fullName evidence="7">Alcohol dehydrogenase</fullName>
        <ecNumber evidence="7">1.1.1.284</ecNumber>
    </submittedName>
</protein>
<organism evidence="7 8">
    <name type="scientific">Bifidobacterium scardovii</name>
    <dbReference type="NCBI Taxonomy" id="158787"/>
    <lineage>
        <taxon>Bacteria</taxon>
        <taxon>Bacillati</taxon>
        <taxon>Actinomycetota</taxon>
        <taxon>Actinomycetes</taxon>
        <taxon>Bifidobacteriales</taxon>
        <taxon>Bifidobacteriaceae</taxon>
        <taxon>Bifidobacterium</taxon>
    </lineage>
</organism>
<dbReference type="InterPro" id="IPR036291">
    <property type="entry name" value="NAD(P)-bd_dom_sf"/>
</dbReference>
<evidence type="ECO:0000256" key="5">
    <source>
        <dbReference type="RuleBase" id="RU361277"/>
    </source>
</evidence>
<dbReference type="GeneID" id="85166702"/>
<dbReference type="AlphaFoldDB" id="A0A087DJ28"/>
<keyword evidence="8" id="KW-1185">Reference proteome</keyword>
<dbReference type="InterPro" id="IPR002328">
    <property type="entry name" value="ADH_Zn_CS"/>
</dbReference>
<dbReference type="Gene3D" id="3.40.50.720">
    <property type="entry name" value="NAD(P)-binding Rossmann-like Domain"/>
    <property type="match status" value="1"/>
</dbReference>
<comment type="cofactor">
    <cofactor evidence="1 5">
        <name>Zn(2+)</name>
        <dbReference type="ChEBI" id="CHEBI:29105"/>
    </cofactor>
</comment>
<reference evidence="7 8" key="1">
    <citation type="submission" date="2014-03" db="EMBL/GenBank/DDBJ databases">
        <title>Genomics of Bifidobacteria.</title>
        <authorList>
            <person name="Ventura M."/>
            <person name="Milani C."/>
            <person name="Lugli G.A."/>
        </authorList>
    </citation>
    <scope>NUCLEOTIDE SEQUENCE [LARGE SCALE GENOMIC DNA]</scope>
    <source>
        <strain evidence="7 8">LMG 21589</strain>
    </source>
</reference>
<dbReference type="SUPFAM" id="SSF51735">
    <property type="entry name" value="NAD(P)-binding Rossmann-fold domains"/>
    <property type="match status" value="1"/>
</dbReference>
<comment type="caution">
    <text evidence="7">The sequence shown here is derived from an EMBL/GenBank/DDBJ whole genome shotgun (WGS) entry which is preliminary data.</text>
</comment>
<proteinExistence type="inferred from homology"/>
<dbReference type="GO" id="GO:0008270">
    <property type="term" value="F:zinc ion binding"/>
    <property type="evidence" value="ECO:0007669"/>
    <property type="project" value="InterPro"/>
</dbReference>
<dbReference type="EMBL" id="JGZO01000002">
    <property type="protein sequence ID" value="KFI95528.1"/>
    <property type="molecule type" value="Genomic_DNA"/>
</dbReference>
<dbReference type="SUPFAM" id="SSF50129">
    <property type="entry name" value="GroES-like"/>
    <property type="match status" value="1"/>
</dbReference>
<keyword evidence="2 5" id="KW-0479">Metal-binding</keyword>
<feature type="domain" description="Enoyl reductase (ER)" evidence="6">
    <location>
        <begin position="8"/>
        <end position="346"/>
    </location>
</feature>
<dbReference type="InterPro" id="IPR013149">
    <property type="entry name" value="ADH-like_C"/>
</dbReference>
<dbReference type="OrthoDB" id="241504at2"/>
<evidence type="ECO:0000256" key="3">
    <source>
        <dbReference type="ARBA" id="ARBA00022833"/>
    </source>
</evidence>
<dbReference type="InterPro" id="IPR013154">
    <property type="entry name" value="ADH-like_N"/>
</dbReference>
<dbReference type="PROSITE" id="PS00059">
    <property type="entry name" value="ADH_ZINC"/>
    <property type="match status" value="1"/>
</dbReference>
<dbReference type="STRING" id="158787.BSCA_0559"/>
<evidence type="ECO:0000256" key="4">
    <source>
        <dbReference type="ARBA" id="ARBA00023002"/>
    </source>
</evidence>
<evidence type="ECO:0000313" key="8">
    <source>
        <dbReference type="Proteomes" id="UP000029033"/>
    </source>
</evidence>
<accession>A0A087DJ28</accession>
<dbReference type="eggNOG" id="COG1063">
    <property type="taxonomic scope" value="Bacteria"/>
</dbReference>
<dbReference type="InterPro" id="IPR011032">
    <property type="entry name" value="GroES-like_sf"/>
</dbReference>
<dbReference type="Pfam" id="PF00107">
    <property type="entry name" value="ADH_zinc_N"/>
    <property type="match status" value="1"/>
</dbReference>
<dbReference type="RefSeq" id="WP_033517161.1">
    <property type="nucleotide sequence ID" value="NZ_CAUPKV010000002.1"/>
</dbReference>
<dbReference type="Pfam" id="PF08240">
    <property type="entry name" value="ADH_N"/>
    <property type="match status" value="1"/>
</dbReference>
<dbReference type="Gene3D" id="3.90.180.10">
    <property type="entry name" value="Medium-chain alcohol dehydrogenases, catalytic domain"/>
    <property type="match status" value="1"/>
</dbReference>
<comment type="similarity">
    <text evidence="5">Belongs to the zinc-containing alcohol dehydrogenase family.</text>
</comment>
<evidence type="ECO:0000256" key="1">
    <source>
        <dbReference type="ARBA" id="ARBA00001947"/>
    </source>
</evidence>
<dbReference type="EC" id="1.1.1.284" evidence="7"/>
<dbReference type="PANTHER" id="PTHR42813:SF2">
    <property type="entry name" value="DEHYDROGENASE, ZINC-CONTAINING, PUTATIVE (AFU_ORTHOLOGUE AFUA_2G02810)-RELATED"/>
    <property type="match status" value="1"/>
</dbReference>
<keyword evidence="3 5" id="KW-0862">Zinc</keyword>
<dbReference type="SMART" id="SM00829">
    <property type="entry name" value="PKS_ER"/>
    <property type="match status" value="1"/>
</dbReference>
<gene>
    <name evidence="7" type="ORF">BSCA_0559</name>
</gene>
<keyword evidence="4 7" id="KW-0560">Oxidoreductase</keyword>
<evidence type="ECO:0000259" key="6">
    <source>
        <dbReference type="SMART" id="SM00829"/>
    </source>
</evidence>
<evidence type="ECO:0000313" key="7">
    <source>
        <dbReference type="EMBL" id="KFI95528.1"/>
    </source>
</evidence>
<evidence type="ECO:0000256" key="2">
    <source>
        <dbReference type="ARBA" id="ARBA00022723"/>
    </source>
</evidence>
<name>A0A087DJ28_9BIFI</name>